<feature type="region of interest" description="Disordered" evidence="4">
    <location>
        <begin position="47"/>
        <end position="70"/>
    </location>
</feature>
<dbReference type="Gene3D" id="3.20.20.80">
    <property type="entry name" value="Glycosidases"/>
    <property type="match status" value="1"/>
</dbReference>
<dbReference type="GO" id="GO:0016052">
    <property type="term" value="P:carbohydrate catabolic process"/>
    <property type="evidence" value="ECO:0007669"/>
    <property type="project" value="TreeGrafter"/>
</dbReference>
<feature type="non-terminal residue" evidence="6">
    <location>
        <position position="381"/>
    </location>
</feature>
<dbReference type="SMART" id="SM00641">
    <property type="entry name" value="Glyco_25"/>
    <property type="match status" value="1"/>
</dbReference>
<evidence type="ECO:0008006" key="8">
    <source>
        <dbReference type="Google" id="ProtNLM"/>
    </source>
</evidence>
<evidence type="ECO:0000313" key="7">
    <source>
        <dbReference type="Proteomes" id="UP000010553"/>
    </source>
</evidence>
<evidence type="ECO:0000256" key="2">
    <source>
        <dbReference type="ARBA" id="ARBA00022801"/>
    </source>
</evidence>
<dbReference type="GO" id="GO:0003796">
    <property type="term" value="F:lysozyme activity"/>
    <property type="evidence" value="ECO:0007669"/>
    <property type="project" value="InterPro"/>
</dbReference>
<dbReference type="Pfam" id="PF01183">
    <property type="entry name" value="Glyco_hydro_25"/>
    <property type="match status" value="1"/>
</dbReference>
<dbReference type="InterPro" id="IPR017853">
    <property type="entry name" value="GH"/>
</dbReference>
<feature type="chain" id="PRO_5033027926" description="Lysozyme" evidence="5">
    <location>
        <begin position="28"/>
        <end position="381"/>
    </location>
</feature>
<dbReference type="RefSeq" id="WP_002334669.1">
    <property type="nucleotide sequence ID" value="NZ_KB029685.1"/>
</dbReference>
<keyword evidence="5" id="KW-0732">Signal</keyword>
<accession>A0A828ZTH3</accession>
<name>A0A828ZTH3_ENTFC</name>
<dbReference type="PANTHER" id="PTHR34135">
    <property type="entry name" value="LYSOZYME"/>
    <property type="match status" value="1"/>
</dbReference>
<dbReference type="PANTHER" id="PTHR34135:SF2">
    <property type="entry name" value="LYSOZYME"/>
    <property type="match status" value="1"/>
</dbReference>
<comment type="caution">
    <text evidence="6">The sequence shown here is derived from an EMBL/GenBank/DDBJ whole genome shotgun (WGS) entry which is preliminary data.</text>
</comment>
<organism evidence="6 7">
    <name type="scientific">Enterococcus faecium EnGen0003</name>
    <dbReference type="NCBI Taxonomy" id="1138901"/>
    <lineage>
        <taxon>Bacteria</taxon>
        <taxon>Bacillati</taxon>
        <taxon>Bacillota</taxon>
        <taxon>Bacilli</taxon>
        <taxon>Lactobacillales</taxon>
        <taxon>Enterococcaceae</taxon>
        <taxon>Enterococcus</taxon>
    </lineage>
</organism>
<reference evidence="6 7" key="1">
    <citation type="submission" date="2012-12" db="EMBL/GenBank/DDBJ databases">
        <title>The Genome Sequence of Enterococcus faecium E1590.</title>
        <authorList>
            <consortium name="The Broad Institute Genome Sequencing Platform"/>
            <consortium name="The Broad Institute Genome Sequencing Center for Infectious Disease"/>
            <person name="Earl A.M."/>
            <person name="Gilmore M.S."/>
            <person name="van Schaik W."/>
            <person name="Lebreton F."/>
            <person name="Willems R.J."/>
            <person name="Walker B."/>
            <person name="Young S.K."/>
            <person name="Zeng Q."/>
            <person name="Gargeya S."/>
            <person name="Fitzgerald M."/>
            <person name="Haas B."/>
            <person name="Abouelleil A."/>
            <person name="Alvarado L."/>
            <person name="Arachchi H.M."/>
            <person name="Berlin A.M."/>
            <person name="Chapman S.B."/>
            <person name="Dewar J."/>
            <person name="Goldberg J."/>
            <person name="Griggs A."/>
            <person name="Gujja S."/>
            <person name="Hansen M."/>
            <person name="Howarth C."/>
            <person name="Imamovic A."/>
            <person name="Larimer J."/>
            <person name="McCowan C."/>
            <person name="Murphy C."/>
            <person name="Neiman D."/>
            <person name="Pearson M."/>
            <person name="Priest M."/>
            <person name="Roberts A."/>
            <person name="Saif S."/>
            <person name="Shea T."/>
            <person name="Sisk P."/>
            <person name="Sykes S."/>
            <person name="Wortman J."/>
            <person name="Nusbaum C."/>
            <person name="Birren B."/>
        </authorList>
    </citation>
    <scope>NUCLEOTIDE SEQUENCE [LARGE SCALE GENOMIC DNA]</scope>
    <source>
        <strain evidence="6 7">E1590</strain>
    </source>
</reference>
<dbReference type="PROSITE" id="PS51904">
    <property type="entry name" value="GLYCOSYL_HYDROL_F25_2"/>
    <property type="match status" value="1"/>
</dbReference>
<dbReference type="Proteomes" id="UP000010553">
    <property type="component" value="Unassembled WGS sequence"/>
</dbReference>
<evidence type="ECO:0000256" key="3">
    <source>
        <dbReference type="ARBA" id="ARBA00023295"/>
    </source>
</evidence>
<gene>
    <name evidence="6" type="ORF">OIE_03055</name>
</gene>
<evidence type="ECO:0000256" key="1">
    <source>
        <dbReference type="ARBA" id="ARBA00010646"/>
    </source>
</evidence>
<evidence type="ECO:0000313" key="6">
    <source>
        <dbReference type="EMBL" id="ELB04068.1"/>
    </source>
</evidence>
<dbReference type="SUPFAM" id="SSF51445">
    <property type="entry name" value="(Trans)glycosidases"/>
    <property type="match status" value="1"/>
</dbReference>
<dbReference type="AlphaFoldDB" id="A0A828ZTH3"/>
<protein>
    <recommendedName>
        <fullName evidence="8">Lysozyme</fullName>
    </recommendedName>
</protein>
<keyword evidence="3" id="KW-0326">Glycosidase</keyword>
<sequence length="381" mass="43235">MKNTIAIFINIVILIASLFTSTNYSIADTQTYNQTEISSDVGMYSYESSDEKNEEAISESSQSIINREETDSFSSSSRYIYSTESTSRTSEANSETEKTNVIQYDTINEYPSNRSDLNYSSKRNRSNVTINSLITPLDKNPGTDFIDVSSHNGPITVEQFKKIKSYGIKAVIVKVTEYTTYINPYARAQISNARAAGMRVGGYHYSWYENETEARAEANYFAKNANDVGLTKADVMINDLEENSISANSNHTKNAQAFENQLKLLGYSNIQHYIGLNWINSGLINPRDLGEKKIWVAAYPYTVTDEKKYQQYSAWQWTSQMSFPDVPGVFDVSVDYENKISGPPQGIPLTDNRYVTITKKGYNLWSNFNWDKRNSTDNLYN</sequence>
<feature type="signal peptide" evidence="5">
    <location>
        <begin position="1"/>
        <end position="27"/>
    </location>
</feature>
<dbReference type="GO" id="GO:0009253">
    <property type="term" value="P:peptidoglycan catabolic process"/>
    <property type="evidence" value="ECO:0007669"/>
    <property type="project" value="InterPro"/>
</dbReference>
<keyword evidence="2" id="KW-0378">Hydrolase</keyword>
<evidence type="ECO:0000256" key="5">
    <source>
        <dbReference type="SAM" id="SignalP"/>
    </source>
</evidence>
<dbReference type="InterPro" id="IPR018077">
    <property type="entry name" value="Glyco_hydro_fam25_subgr"/>
</dbReference>
<comment type="similarity">
    <text evidence="1">Belongs to the glycosyl hydrolase 25 family.</text>
</comment>
<dbReference type="GO" id="GO:0016998">
    <property type="term" value="P:cell wall macromolecule catabolic process"/>
    <property type="evidence" value="ECO:0007669"/>
    <property type="project" value="InterPro"/>
</dbReference>
<proteinExistence type="inferred from homology"/>
<dbReference type="InterPro" id="IPR002053">
    <property type="entry name" value="Glyco_hydro_25"/>
</dbReference>
<evidence type="ECO:0000256" key="4">
    <source>
        <dbReference type="SAM" id="MobiDB-lite"/>
    </source>
</evidence>
<dbReference type="EMBL" id="AHXC01000002">
    <property type="protein sequence ID" value="ELB04068.1"/>
    <property type="molecule type" value="Genomic_DNA"/>
</dbReference>